<name>A0A1G2R5L1_9BACT</name>
<evidence type="ECO:0000256" key="1">
    <source>
        <dbReference type="SAM" id="MobiDB-lite"/>
    </source>
</evidence>
<gene>
    <name evidence="2" type="ORF">A3J68_01665</name>
</gene>
<accession>A0A1G2R5L1</accession>
<dbReference type="Proteomes" id="UP000178529">
    <property type="component" value="Unassembled WGS sequence"/>
</dbReference>
<dbReference type="AlphaFoldDB" id="A0A1G2R5L1"/>
<evidence type="ECO:0008006" key="4">
    <source>
        <dbReference type="Google" id="ProtNLM"/>
    </source>
</evidence>
<organism evidence="2 3">
    <name type="scientific">Candidatus Wildermuthbacteria bacterium RIFCSPHIGHO2_02_FULL_48_16</name>
    <dbReference type="NCBI Taxonomy" id="1802453"/>
    <lineage>
        <taxon>Bacteria</taxon>
        <taxon>Candidatus Wildermuthiibacteriota</taxon>
    </lineage>
</organism>
<comment type="caution">
    <text evidence="2">The sequence shown here is derived from an EMBL/GenBank/DDBJ whole genome shotgun (WGS) entry which is preliminary data.</text>
</comment>
<feature type="region of interest" description="Disordered" evidence="1">
    <location>
        <begin position="38"/>
        <end position="69"/>
    </location>
</feature>
<evidence type="ECO:0000313" key="2">
    <source>
        <dbReference type="EMBL" id="OHA68140.1"/>
    </source>
</evidence>
<proteinExistence type="predicted"/>
<dbReference type="EMBL" id="MHTY01000030">
    <property type="protein sequence ID" value="OHA68140.1"/>
    <property type="molecule type" value="Genomic_DNA"/>
</dbReference>
<protein>
    <recommendedName>
        <fullName evidence="4">Prevent-host-death protein</fullName>
    </recommendedName>
</protein>
<reference evidence="2 3" key="1">
    <citation type="journal article" date="2016" name="Nat. Commun.">
        <title>Thousands of microbial genomes shed light on interconnected biogeochemical processes in an aquifer system.</title>
        <authorList>
            <person name="Anantharaman K."/>
            <person name="Brown C.T."/>
            <person name="Hug L.A."/>
            <person name="Sharon I."/>
            <person name="Castelle C.J."/>
            <person name="Probst A.J."/>
            <person name="Thomas B.C."/>
            <person name="Singh A."/>
            <person name="Wilkins M.J."/>
            <person name="Karaoz U."/>
            <person name="Brodie E.L."/>
            <person name="Williams K.H."/>
            <person name="Hubbard S.S."/>
            <person name="Banfield J.F."/>
        </authorList>
    </citation>
    <scope>NUCLEOTIDE SEQUENCE [LARGE SCALE GENOMIC DNA]</scope>
</reference>
<sequence>MDLQEIKEILGNGGGKIVVVENGKPTMVVLSYGEYKTGRAGNSVSRNEPEFSNSESQRAEELTVDDLPL</sequence>
<feature type="compositionally biased region" description="Polar residues" evidence="1">
    <location>
        <begin position="40"/>
        <end position="56"/>
    </location>
</feature>
<evidence type="ECO:0000313" key="3">
    <source>
        <dbReference type="Proteomes" id="UP000178529"/>
    </source>
</evidence>